<dbReference type="SMART" id="SM00490">
    <property type="entry name" value="HELICc"/>
    <property type="match status" value="1"/>
</dbReference>
<dbReference type="PANTHER" id="PTHR24029:SF0">
    <property type="entry name" value="UVRABC SYSTEM PROTEIN B"/>
    <property type="match status" value="1"/>
</dbReference>
<comment type="subunit">
    <text evidence="10 12 13">Forms a heterotetramer with UvrA during the search for lesions. Interacts with UvrC in an incision complex.</text>
</comment>
<evidence type="ECO:0000256" key="6">
    <source>
        <dbReference type="ARBA" id="ARBA00022769"/>
    </source>
</evidence>
<feature type="domain" description="Helicase ATP-binding" evidence="16">
    <location>
        <begin position="24"/>
        <end position="169"/>
    </location>
</feature>
<comment type="caution">
    <text evidence="18">The sequence shown here is derived from an EMBL/GenBank/DDBJ whole genome shotgun (WGS) entry which is preliminary data.</text>
</comment>
<comment type="subcellular location">
    <subcellularLocation>
        <location evidence="1 12 13">Cytoplasm</location>
    </subcellularLocation>
</comment>
<keyword evidence="8 12" id="KW-0267">Excision nuclease</keyword>
<dbReference type="GO" id="GO:0009381">
    <property type="term" value="F:excinuclease ABC activity"/>
    <property type="evidence" value="ECO:0007669"/>
    <property type="project" value="UniProtKB-UniRule"/>
</dbReference>
<dbReference type="SUPFAM" id="SSF52540">
    <property type="entry name" value="P-loop containing nucleoside triphosphate hydrolases"/>
    <property type="match status" value="2"/>
</dbReference>
<dbReference type="Proteomes" id="UP000177457">
    <property type="component" value="Unassembled WGS sequence"/>
</dbReference>
<evidence type="ECO:0000256" key="4">
    <source>
        <dbReference type="ARBA" id="ARBA00022741"/>
    </source>
</evidence>
<evidence type="ECO:0000313" key="19">
    <source>
        <dbReference type="Proteomes" id="UP000177457"/>
    </source>
</evidence>
<dbReference type="CDD" id="cd17916">
    <property type="entry name" value="DEXHc_UvrB"/>
    <property type="match status" value="1"/>
</dbReference>
<dbReference type="CDD" id="cd18790">
    <property type="entry name" value="SF2_C_UvrB"/>
    <property type="match status" value="1"/>
</dbReference>
<name>A0A1F6MDB5_9BACT</name>
<sequence>MPFKLKSPYKPAGDQPKAIDGLVSGLQKGHRKQTLLGVTGSGKTFTMANVIERVQMPTLVIAHNKTLAAQLCNEFRQFFPENAVEFFVSYYDYYQPEAYMPVSDTYIEKETQVNEEIDRLRHACTQALLSRRDVIIVASVSCIYGLGSPTEYEKIVLHLEKGQALDRRGMLAQLVEMQFARTNADLTRGTFRMRGQVFEIMPVNEEMIWRLEISNKIDRIEKIHPATRKILFESNDVWLFPAKHYVAGPDARGRAIKTIREELKERLAYFEKHGKVLEHERLKRRVNYDLEMIKNLGYCNGIENYSRHFDGRVEGEPPFTLLDYFVSSSRGESSSSRGGASPTRDLSKENARDTSSYVSKAKDVGQRDPSAAFGGLGMNYLTIIDESHVTVPQIRGMFHGDRARKETLVEHGFRLPSAKDNRPLTFDEFEARVGQTVYVSATPSEYEIKESQRVVEQVVRPTGLVDPEVIVQPITPKGVANVSSRRMRGKLTFATPYDAKSQVEDVIERIKERIQMGERTLVTTLTKKMAEDLSEHLAEQGIKVKYLHSDIKTLERIEIITALRKGEIDVIVGVNLLREGLDMPEVSLVAILDADKEGFLRSETSLIQTIGRAARNVNGQVVLYADQITGSIERAISETQRRREIQLAYNKKHGITPKTIEKNIRNILEEFGIDVRNTKDTNIRTTNKKRKMLELDLMGDGRKVSEIIKDKEKKMKEAAGNLEFELAAILRDEVRELKRKS</sequence>
<evidence type="ECO:0000256" key="7">
    <source>
        <dbReference type="ARBA" id="ARBA00022840"/>
    </source>
</evidence>
<dbReference type="InterPro" id="IPR014001">
    <property type="entry name" value="Helicase_ATP-bd"/>
</dbReference>
<dbReference type="GO" id="GO:0006289">
    <property type="term" value="P:nucleotide-excision repair"/>
    <property type="evidence" value="ECO:0007669"/>
    <property type="project" value="UniProtKB-UniRule"/>
</dbReference>
<evidence type="ECO:0000256" key="9">
    <source>
        <dbReference type="ARBA" id="ARBA00023204"/>
    </source>
</evidence>
<dbReference type="PROSITE" id="PS51194">
    <property type="entry name" value="HELICASE_CTER"/>
    <property type="match status" value="1"/>
</dbReference>
<dbReference type="GO" id="GO:0016887">
    <property type="term" value="F:ATP hydrolysis activity"/>
    <property type="evidence" value="ECO:0007669"/>
    <property type="project" value="InterPro"/>
</dbReference>
<dbReference type="HAMAP" id="MF_00204">
    <property type="entry name" value="UvrB"/>
    <property type="match status" value="1"/>
</dbReference>
<dbReference type="EMBL" id="MFQE01000073">
    <property type="protein sequence ID" value="OGH69614.1"/>
    <property type="molecule type" value="Genomic_DNA"/>
</dbReference>
<keyword evidence="7 12" id="KW-0067">ATP-binding</keyword>
<evidence type="ECO:0000256" key="12">
    <source>
        <dbReference type="HAMAP-Rule" id="MF_00204"/>
    </source>
</evidence>
<keyword evidence="5 12" id="KW-0227">DNA damage</keyword>
<dbReference type="InterPro" id="IPR001650">
    <property type="entry name" value="Helicase_C-like"/>
</dbReference>
<keyword evidence="9 12" id="KW-0234">DNA repair</keyword>
<dbReference type="AlphaFoldDB" id="A0A1F6MDB5"/>
<dbReference type="InterPro" id="IPR006935">
    <property type="entry name" value="Helicase/UvrB_N"/>
</dbReference>
<dbReference type="InterPro" id="IPR027417">
    <property type="entry name" value="P-loop_NTPase"/>
</dbReference>
<dbReference type="GO" id="GO:0003677">
    <property type="term" value="F:DNA binding"/>
    <property type="evidence" value="ECO:0007669"/>
    <property type="project" value="UniProtKB-UniRule"/>
</dbReference>
<evidence type="ECO:0000259" key="16">
    <source>
        <dbReference type="PROSITE" id="PS51192"/>
    </source>
</evidence>
<dbReference type="Gene3D" id="3.40.50.300">
    <property type="entry name" value="P-loop containing nucleotide triphosphate hydrolases"/>
    <property type="match status" value="4"/>
</dbReference>
<evidence type="ECO:0000256" key="8">
    <source>
        <dbReference type="ARBA" id="ARBA00022881"/>
    </source>
</evidence>
<dbReference type="PROSITE" id="PS51192">
    <property type="entry name" value="HELICASE_ATP_BIND_1"/>
    <property type="match status" value="1"/>
</dbReference>
<keyword evidence="3 12" id="KW-0963">Cytoplasm</keyword>
<evidence type="ECO:0000256" key="10">
    <source>
        <dbReference type="ARBA" id="ARBA00026033"/>
    </source>
</evidence>
<dbReference type="Pfam" id="PF00271">
    <property type="entry name" value="Helicase_C"/>
    <property type="match status" value="1"/>
</dbReference>
<feature type="compositionally biased region" description="Low complexity" evidence="14">
    <location>
        <begin position="329"/>
        <end position="341"/>
    </location>
</feature>
<feature type="region of interest" description="Disordered" evidence="14">
    <location>
        <begin position="329"/>
        <end position="368"/>
    </location>
</feature>
<keyword evidence="12 13" id="KW-0742">SOS response</keyword>
<dbReference type="Pfam" id="PF12344">
    <property type="entry name" value="UvrB"/>
    <property type="match status" value="1"/>
</dbReference>
<feature type="short sequence motif" description="Beta-hairpin" evidence="12">
    <location>
        <begin position="90"/>
        <end position="113"/>
    </location>
</feature>
<evidence type="ECO:0000256" key="11">
    <source>
        <dbReference type="ARBA" id="ARBA00029504"/>
    </source>
</evidence>
<comment type="function">
    <text evidence="12">The UvrABC repair system catalyzes the recognition and processing of DNA lesions. A damage recognition complex composed of 2 UvrA and 2 UvrB subunits scans DNA for abnormalities. Upon binding of the UvrA(2)B(2) complex to a putative damaged site, the DNA wraps around one UvrB monomer. DNA wrap is dependent on ATP binding by UvrB and probably causes local melting of the DNA helix, facilitating insertion of UvrB beta-hairpin between the DNA strands. Then UvrB probes one DNA strand for the presence of a lesion. If a lesion is found the UvrA subunits dissociate and the UvrB-DNA preincision complex is formed. This complex is subsequently bound by UvrC and the second UvrB is released. If no lesion is found, the DNA wraps around the other UvrB subunit that will check the other stand for damage.</text>
</comment>
<comment type="domain">
    <text evidence="12">The beta-hairpin motif is involved in DNA binding.</text>
</comment>
<evidence type="ECO:0000313" key="18">
    <source>
        <dbReference type="EMBL" id="OGH69614.1"/>
    </source>
</evidence>
<dbReference type="Pfam" id="PF17757">
    <property type="entry name" value="UvrB_inter"/>
    <property type="match status" value="1"/>
</dbReference>
<feature type="domain" description="UVR" evidence="15">
    <location>
        <begin position="705"/>
        <end position="740"/>
    </location>
</feature>
<dbReference type="InterPro" id="IPR001943">
    <property type="entry name" value="UVR_dom"/>
</dbReference>
<keyword evidence="6 12" id="KW-0228">DNA excision</keyword>
<dbReference type="InterPro" id="IPR024759">
    <property type="entry name" value="UvrB_YAD/RRR_dom"/>
</dbReference>
<dbReference type="GO" id="GO:0009380">
    <property type="term" value="C:excinuclease repair complex"/>
    <property type="evidence" value="ECO:0007669"/>
    <property type="project" value="InterPro"/>
</dbReference>
<reference evidence="18 19" key="1">
    <citation type="journal article" date="2016" name="Nat. Commun.">
        <title>Thousands of microbial genomes shed light on interconnected biogeochemical processes in an aquifer system.</title>
        <authorList>
            <person name="Anantharaman K."/>
            <person name="Brown C.T."/>
            <person name="Hug L.A."/>
            <person name="Sharon I."/>
            <person name="Castelle C.J."/>
            <person name="Probst A.J."/>
            <person name="Thomas B.C."/>
            <person name="Singh A."/>
            <person name="Wilkins M.J."/>
            <person name="Karaoz U."/>
            <person name="Brodie E.L."/>
            <person name="Williams K.H."/>
            <person name="Hubbard S.S."/>
            <person name="Banfield J.F."/>
        </authorList>
    </citation>
    <scope>NUCLEOTIDE SEQUENCE [LARGE SCALE GENOMIC DNA]</scope>
</reference>
<proteinExistence type="inferred from homology"/>
<feature type="binding site" evidence="12">
    <location>
        <begin position="37"/>
        <end position="44"/>
    </location>
    <ligand>
        <name>ATP</name>
        <dbReference type="ChEBI" id="CHEBI:30616"/>
    </ligand>
</feature>
<dbReference type="PROSITE" id="PS50151">
    <property type="entry name" value="UVR"/>
    <property type="match status" value="1"/>
</dbReference>
<dbReference type="Pfam" id="PF02151">
    <property type="entry name" value="UVR"/>
    <property type="match status" value="1"/>
</dbReference>
<dbReference type="PANTHER" id="PTHR24029">
    <property type="entry name" value="UVRABC SYSTEM PROTEIN B"/>
    <property type="match status" value="1"/>
</dbReference>
<dbReference type="GO" id="GO:0005524">
    <property type="term" value="F:ATP binding"/>
    <property type="evidence" value="ECO:0007669"/>
    <property type="project" value="UniProtKB-UniRule"/>
</dbReference>
<keyword evidence="4 12" id="KW-0547">Nucleotide-binding</keyword>
<protein>
    <recommendedName>
        <fullName evidence="11 12">UvrABC system protein B</fullName>
        <shortName evidence="12">Protein UvrB</shortName>
    </recommendedName>
    <alternativeName>
        <fullName evidence="12">Excinuclease ABC subunit B</fullName>
    </alternativeName>
</protein>
<comment type="similarity">
    <text evidence="2 12 13">Belongs to the UvrB family.</text>
</comment>
<evidence type="ECO:0000256" key="1">
    <source>
        <dbReference type="ARBA" id="ARBA00004496"/>
    </source>
</evidence>
<evidence type="ECO:0000256" key="5">
    <source>
        <dbReference type="ARBA" id="ARBA00022763"/>
    </source>
</evidence>
<evidence type="ECO:0000256" key="13">
    <source>
        <dbReference type="RuleBase" id="RU003587"/>
    </source>
</evidence>
<evidence type="ECO:0000259" key="17">
    <source>
        <dbReference type="PROSITE" id="PS51194"/>
    </source>
</evidence>
<dbReference type="Pfam" id="PF04851">
    <property type="entry name" value="ResIII"/>
    <property type="match status" value="1"/>
</dbReference>
<dbReference type="GO" id="GO:0005737">
    <property type="term" value="C:cytoplasm"/>
    <property type="evidence" value="ECO:0007669"/>
    <property type="project" value="UniProtKB-SubCell"/>
</dbReference>
<dbReference type="STRING" id="1798683.A3C90_03710"/>
<feature type="domain" description="Helicase C-terminal" evidence="17">
    <location>
        <begin position="502"/>
        <end position="668"/>
    </location>
</feature>
<dbReference type="InterPro" id="IPR036876">
    <property type="entry name" value="UVR_dom_sf"/>
</dbReference>
<dbReference type="Gene3D" id="6.10.140.240">
    <property type="match status" value="1"/>
</dbReference>
<dbReference type="InterPro" id="IPR041471">
    <property type="entry name" value="UvrB_inter"/>
</dbReference>
<dbReference type="Gene3D" id="4.10.860.10">
    <property type="entry name" value="UVR domain"/>
    <property type="match status" value="1"/>
</dbReference>
<dbReference type="InterPro" id="IPR004807">
    <property type="entry name" value="UvrB"/>
</dbReference>
<evidence type="ECO:0000256" key="3">
    <source>
        <dbReference type="ARBA" id="ARBA00022490"/>
    </source>
</evidence>
<dbReference type="SMART" id="SM00487">
    <property type="entry name" value="DEXDc"/>
    <property type="match status" value="1"/>
</dbReference>
<organism evidence="18 19">
    <name type="scientific">Candidatus Magasanikbacteria bacterium RIFCSPHIGHO2_02_FULL_51_14</name>
    <dbReference type="NCBI Taxonomy" id="1798683"/>
    <lineage>
        <taxon>Bacteria</taxon>
        <taxon>Candidatus Magasanikiibacteriota</taxon>
    </lineage>
</organism>
<evidence type="ECO:0000256" key="14">
    <source>
        <dbReference type="SAM" id="MobiDB-lite"/>
    </source>
</evidence>
<dbReference type="GO" id="GO:0009432">
    <property type="term" value="P:SOS response"/>
    <property type="evidence" value="ECO:0007669"/>
    <property type="project" value="UniProtKB-UniRule"/>
</dbReference>
<evidence type="ECO:0000256" key="2">
    <source>
        <dbReference type="ARBA" id="ARBA00008533"/>
    </source>
</evidence>
<accession>A0A1F6MDB5</accession>
<evidence type="ECO:0000259" key="15">
    <source>
        <dbReference type="PROSITE" id="PS50151"/>
    </source>
</evidence>
<gene>
    <name evidence="12" type="primary">uvrB</name>
    <name evidence="18" type="ORF">A3C90_03710</name>
</gene>
<dbReference type="SUPFAM" id="SSF46600">
    <property type="entry name" value="C-terminal UvrC-binding domain of UvrB"/>
    <property type="match status" value="1"/>
</dbReference>